<accession>C0W5M3</accession>
<dbReference type="InterPro" id="IPR036705">
    <property type="entry name" value="Ribosyl_crysJ1_sf"/>
</dbReference>
<keyword evidence="2" id="KW-1185">Reference proteome</keyword>
<proteinExistence type="predicted"/>
<dbReference type="InterPro" id="IPR005502">
    <property type="entry name" value="Ribosyl_crysJ1"/>
</dbReference>
<sequence>MWGTARAKDVRDLVFAEVEQYRESGYNVAAIDEELSRSGGFERISMAACEEAYRKLDHITRDESWTANEPESLEEIRASARWPEASSPDLRAAPDYEARLRDAWTGRVCGNMLGKPVEAGDDWTSDRLVRFLKEVGNWPVQGYFPDVDPTTMGYPEFRECRSTTVAGKVDGSSRDDDVDYTVLNLHLLLDRGRDFQTSDVAAAWLTLLPVMQTYTAERATICRLIEGYGVPEARLTRNPYREWIGAAIRADVFGYVNPGDCGSAAELAYKDAVVSHTANGVYGEMWCAALVAAAFDSSSAREAIERALAVIPPRSRLYREIVAVMADYDAGMGWSAAVKEIQARTGHYSWVHTINNAGILTAGLLYGAGSFTETIGLTVAGGWDTDSNGATAGSVGALLGYSIPETFSKPLHGTVHSAVFGWDGVSIDQLAALTARVDEPSCVESILGKPLLRFVTPEEW</sequence>
<name>C0W5M3_9ACTO</name>
<comment type="caution">
    <text evidence="1">The sequence shown here is derived from an EMBL/GenBank/DDBJ whole genome shotgun (WGS) entry which is preliminary data.</text>
</comment>
<evidence type="ECO:0000313" key="2">
    <source>
        <dbReference type="Proteomes" id="UP000004778"/>
    </source>
</evidence>
<dbReference type="EMBL" id="ACFH01000088">
    <property type="protein sequence ID" value="EEH65975.1"/>
    <property type="molecule type" value="Genomic_DNA"/>
</dbReference>
<keyword evidence="1" id="KW-0378">Hydrolase</keyword>
<dbReference type="Proteomes" id="UP000004778">
    <property type="component" value="Unassembled WGS sequence"/>
</dbReference>
<dbReference type="Pfam" id="PF03747">
    <property type="entry name" value="ADP_ribosyl_GH"/>
    <property type="match status" value="1"/>
</dbReference>
<dbReference type="AlphaFoldDB" id="C0W5M3"/>
<gene>
    <name evidence="1" type="ORF">HMPREF0058_1167</name>
</gene>
<dbReference type="Gene3D" id="1.10.4080.10">
    <property type="entry name" value="ADP-ribosylation/Crystallin J1"/>
    <property type="match status" value="1"/>
</dbReference>
<dbReference type="SUPFAM" id="SSF101478">
    <property type="entry name" value="ADP-ribosylglycohydrolase"/>
    <property type="match status" value="1"/>
</dbReference>
<dbReference type="eggNOG" id="COG1397">
    <property type="taxonomic scope" value="Bacteria"/>
</dbReference>
<dbReference type="GO" id="GO:0016787">
    <property type="term" value="F:hydrolase activity"/>
    <property type="evidence" value="ECO:0007669"/>
    <property type="project" value="UniProtKB-KW"/>
</dbReference>
<dbReference type="RefSeq" id="WP_006548131.1">
    <property type="nucleotide sequence ID" value="NZ_DS999574.1"/>
</dbReference>
<evidence type="ECO:0000313" key="1">
    <source>
        <dbReference type="EMBL" id="EEH65975.1"/>
    </source>
</evidence>
<organism evidence="1 2">
    <name type="scientific">Actinomyces urogenitalis DSM 15434</name>
    <dbReference type="NCBI Taxonomy" id="525246"/>
    <lineage>
        <taxon>Bacteria</taxon>
        <taxon>Bacillati</taxon>
        <taxon>Actinomycetota</taxon>
        <taxon>Actinomycetes</taxon>
        <taxon>Actinomycetales</taxon>
        <taxon>Actinomycetaceae</taxon>
        <taxon>Actinomyces</taxon>
    </lineage>
</organism>
<reference evidence="1 2" key="1">
    <citation type="submission" date="2009-01" db="EMBL/GenBank/DDBJ databases">
        <authorList>
            <person name="Qin X."/>
            <person name="Bachman B."/>
            <person name="Battles P."/>
            <person name="Bell A."/>
            <person name="Bess C."/>
            <person name="Bickham C."/>
            <person name="Chaboub L."/>
            <person name="Chen D."/>
            <person name="Coyle M."/>
            <person name="Deiros D.R."/>
            <person name="Dinh H."/>
            <person name="Forbes L."/>
            <person name="Fowler G."/>
            <person name="Francisco L."/>
            <person name="Fu Q."/>
            <person name="Gubbala S."/>
            <person name="Hale W."/>
            <person name="Han Y."/>
            <person name="Hemphill L."/>
            <person name="Highlander S.K."/>
            <person name="Hirani K."/>
            <person name="Hogues M."/>
            <person name="Jackson L."/>
            <person name="Jakkamsetti A."/>
            <person name="Javaid M."/>
            <person name="Jiang H."/>
            <person name="Korchina V."/>
            <person name="Kovar C."/>
            <person name="Lara F."/>
            <person name="Lee S."/>
            <person name="Mata R."/>
            <person name="Mathew T."/>
            <person name="Moen C."/>
            <person name="Morales K."/>
            <person name="Munidasa M."/>
            <person name="Nazareth L."/>
            <person name="Ngo R."/>
            <person name="Nguyen L."/>
            <person name="Okwuonu G."/>
            <person name="Ongeri F."/>
            <person name="Patil S."/>
            <person name="Petrosino J."/>
            <person name="Pham C."/>
            <person name="Pham P."/>
            <person name="Pu L.-L."/>
            <person name="Puazo M."/>
            <person name="Raj R."/>
            <person name="Reid J."/>
            <person name="Rouhana J."/>
            <person name="Saada N."/>
            <person name="Shang Y."/>
            <person name="Simmons D."/>
            <person name="Thornton R."/>
            <person name="Warren J."/>
            <person name="Weissenberger G."/>
            <person name="Zhang J."/>
            <person name="Zhang L."/>
            <person name="Zhou C."/>
            <person name="Zhu D."/>
            <person name="Muzny D."/>
            <person name="Worley K."/>
            <person name="Gibbs R."/>
        </authorList>
    </citation>
    <scope>NUCLEOTIDE SEQUENCE [LARGE SCALE GENOMIC DNA]</scope>
    <source>
        <strain evidence="1 2">DSM 15434</strain>
    </source>
</reference>
<protein>
    <submittedName>
        <fullName evidence="1">ADP-ribosylglycohydrolase</fullName>
    </submittedName>
</protein>
<dbReference type="HOGENOM" id="CLU_033331_1_1_11"/>